<accession>A0ABX5P1V8</accession>
<evidence type="ECO:0000313" key="2">
    <source>
        <dbReference type="Proteomes" id="UP000248116"/>
    </source>
</evidence>
<organism evidence="1 2">
    <name type="scientific">Novacetimonas pomaceti</name>
    <dbReference type="NCBI Taxonomy" id="2021998"/>
    <lineage>
        <taxon>Bacteria</taxon>
        <taxon>Pseudomonadati</taxon>
        <taxon>Pseudomonadota</taxon>
        <taxon>Alphaproteobacteria</taxon>
        <taxon>Acetobacterales</taxon>
        <taxon>Acetobacteraceae</taxon>
        <taxon>Novacetimonas</taxon>
    </lineage>
</organism>
<protein>
    <recommendedName>
        <fullName evidence="3">XRE family transcriptional regulator</fullName>
    </recommendedName>
</protein>
<comment type="caution">
    <text evidence="1">The sequence shown here is derived from an EMBL/GenBank/DDBJ whole genome shotgun (WGS) entry which is preliminary data.</text>
</comment>
<keyword evidence="2" id="KW-1185">Reference proteome</keyword>
<dbReference type="InterPro" id="IPR010982">
    <property type="entry name" value="Lambda_DNA-bd_dom_sf"/>
</dbReference>
<evidence type="ECO:0008006" key="3">
    <source>
        <dbReference type="Google" id="ProtNLM"/>
    </source>
</evidence>
<reference evidence="1 2" key="1">
    <citation type="submission" date="2018-02" db="EMBL/GenBank/DDBJ databases">
        <authorList>
            <person name="Skraban J."/>
            <person name="Trcek J."/>
        </authorList>
    </citation>
    <scope>NUCLEOTIDE SEQUENCE [LARGE SCALE GENOMIC DNA]</scope>
    <source>
        <strain evidence="1 2">AV446</strain>
    </source>
</reference>
<dbReference type="EMBL" id="PRCW01000094">
    <property type="protein sequence ID" value="PYD47174.1"/>
    <property type="molecule type" value="Genomic_DNA"/>
</dbReference>
<dbReference type="Proteomes" id="UP000248116">
    <property type="component" value="Unassembled WGS sequence"/>
</dbReference>
<dbReference type="CDD" id="cd00093">
    <property type="entry name" value="HTH_XRE"/>
    <property type="match status" value="1"/>
</dbReference>
<gene>
    <name evidence="1" type="ORF">C3920_11330</name>
</gene>
<proteinExistence type="predicted"/>
<dbReference type="RefSeq" id="WP_110560484.1">
    <property type="nucleotide sequence ID" value="NZ_JAHRDT010000039.1"/>
</dbReference>
<name>A0ABX5P1V8_9PROT</name>
<sequence>MTPTRLRECLALLRWSQRGLADVLDTHQTTVRRWATGAQPIPENVAAWLERLAKVHALYEYPEDWRQRNPDSVKSAVP</sequence>
<evidence type="ECO:0000313" key="1">
    <source>
        <dbReference type="EMBL" id="PYD47174.1"/>
    </source>
</evidence>
<dbReference type="Gene3D" id="1.10.260.40">
    <property type="entry name" value="lambda repressor-like DNA-binding domains"/>
    <property type="match status" value="1"/>
</dbReference>
<dbReference type="InterPro" id="IPR001387">
    <property type="entry name" value="Cro/C1-type_HTH"/>
</dbReference>
<dbReference type="SUPFAM" id="SSF47413">
    <property type="entry name" value="lambda repressor-like DNA-binding domains"/>
    <property type="match status" value="1"/>
</dbReference>